<sequence>MDDKEGPILYVLVIGFHHKKGCQVEYSFPPLVPGHPNECPPGWKYLPTLALPDGSHNYDDDTVFFHLPSLTKPETNCLRYIVFSPNPSRENKKSYFGHNAGHGAEICMRAKQDSFVRTDTS</sequence>
<name>A0AAV8YAG9_9CUCU</name>
<dbReference type="Proteomes" id="UP001162162">
    <property type="component" value="Unassembled WGS sequence"/>
</dbReference>
<feature type="domain" description="AVL9/DENND6" evidence="1">
    <location>
        <begin position="8"/>
        <end position="87"/>
    </location>
</feature>
<evidence type="ECO:0000259" key="1">
    <source>
        <dbReference type="Pfam" id="PF09794"/>
    </source>
</evidence>
<dbReference type="EMBL" id="JAPWTK010000143">
    <property type="protein sequence ID" value="KAJ8948161.1"/>
    <property type="molecule type" value="Genomic_DNA"/>
</dbReference>
<dbReference type="InterPro" id="IPR018307">
    <property type="entry name" value="ABL9/DENND6_dom"/>
</dbReference>
<gene>
    <name evidence="2" type="ORF">NQ318_009253</name>
</gene>
<protein>
    <recommendedName>
        <fullName evidence="1">AVL9/DENND6 domain-containing protein</fullName>
    </recommendedName>
</protein>
<dbReference type="AlphaFoldDB" id="A0AAV8YAG9"/>
<comment type="caution">
    <text evidence="2">The sequence shown here is derived from an EMBL/GenBank/DDBJ whole genome shotgun (WGS) entry which is preliminary data.</text>
</comment>
<organism evidence="2 3">
    <name type="scientific">Aromia moschata</name>
    <dbReference type="NCBI Taxonomy" id="1265417"/>
    <lineage>
        <taxon>Eukaryota</taxon>
        <taxon>Metazoa</taxon>
        <taxon>Ecdysozoa</taxon>
        <taxon>Arthropoda</taxon>
        <taxon>Hexapoda</taxon>
        <taxon>Insecta</taxon>
        <taxon>Pterygota</taxon>
        <taxon>Neoptera</taxon>
        <taxon>Endopterygota</taxon>
        <taxon>Coleoptera</taxon>
        <taxon>Polyphaga</taxon>
        <taxon>Cucujiformia</taxon>
        <taxon>Chrysomeloidea</taxon>
        <taxon>Cerambycidae</taxon>
        <taxon>Cerambycinae</taxon>
        <taxon>Callichromatini</taxon>
        <taxon>Aromia</taxon>
    </lineage>
</organism>
<dbReference type="InterPro" id="IPR051731">
    <property type="entry name" value="DENND11/AVL9_GEFs"/>
</dbReference>
<dbReference type="PANTHER" id="PTHR31017">
    <property type="entry name" value="LATE SECRETORY PATHWAY PROTEIN AVL9-RELATED"/>
    <property type="match status" value="1"/>
</dbReference>
<dbReference type="GO" id="GO:0005737">
    <property type="term" value="C:cytoplasm"/>
    <property type="evidence" value="ECO:0007669"/>
    <property type="project" value="TreeGrafter"/>
</dbReference>
<evidence type="ECO:0000313" key="2">
    <source>
        <dbReference type="EMBL" id="KAJ8948161.1"/>
    </source>
</evidence>
<reference evidence="2" key="1">
    <citation type="journal article" date="2023" name="Insect Mol. Biol.">
        <title>Genome sequencing provides insights into the evolution of gene families encoding plant cell wall-degrading enzymes in longhorned beetles.</title>
        <authorList>
            <person name="Shin N.R."/>
            <person name="Okamura Y."/>
            <person name="Kirsch R."/>
            <person name="Pauchet Y."/>
        </authorList>
    </citation>
    <scope>NUCLEOTIDE SEQUENCE</scope>
    <source>
        <strain evidence="2">AMC_N1</strain>
    </source>
</reference>
<dbReference type="Pfam" id="PF09794">
    <property type="entry name" value="Avl9"/>
    <property type="match status" value="1"/>
</dbReference>
<dbReference type="PANTHER" id="PTHR31017:SF1">
    <property type="entry name" value="LATE SECRETORY PATHWAY PROTEIN AVL9 HOMOLOG"/>
    <property type="match status" value="1"/>
</dbReference>
<proteinExistence type="predicted"/>
<evidence type="ECO:0000313" key="3">
    <source>
        <dbReference type="Proteomes" id="UP001162162"/>
    </source>
</evidence>
<accession>A0AAV8YAG9</accession>
<keyword evidence="3" id="KW-1185">Reference proteome</keyword>